<gene>
    <name evidence="2" type="ORF">RF11_01221</name>
</gene>
<evidence type="ECO:0000313" key="3">
    <source>
        <dbReference type="Proteomes" id="UP000031668"/>
    </source>
</evidence>
<sequence>MKSNVVRRINYQSVLNSAKKLKHSKYNSFKDAQALKARYEEIENNMNNIKSSIFDISLRSDPYLVNKMGSLFHEHTINRQIDRNLVDFKSLISIKSLFRDRPQHPQSGWVKVGRHLVKLNKRWLDPYPFIAFKDRIEPQKSLDPEIEAIFKSVYRYWDGKKWIKATTNYSQLSKLKEYYVVRGFEWPDLAKRDLNLQPPILPNPSPRVLYSSYNTDYYRVYIRKVMKLARSVSRTSRHIRDEVRDVASAFIYPNIKKLGYSYNYLKYSKSMPTIRNKVEEILTNPKYGKFENLKKLSSRMDELIRRRTGLTRLKETRNELFKNLYELNTEREFLVDKMMELGLLSSKPKKIIQKAASERLLNKIENKQGLVIRKSVNTPKTYKVGHTNYPLTLYHIKKFREARIASKIHPDRIREVLTNRRHYNEQRDAFLGRIKTNLGKRYLPTKEKLLRFQSNRLKRHEEKMKRKFNLTNLKKLRASR</sequence>
<dbReference type="Proteomes" id="UP000031668">
    <property type="component" value="Unassembled WGS sequence"/>
</dbReference>
<evidence type="ECO:0000256" key="1">
    <source>
        <dbReference type="SAM" id="Coils"/>
    </source>
</evidence>
<reference evidence="2 3" key="1">
    <citation type="journal article" date="2014" name="Genome Biol. Evol.">
        <title>The genome of the myxosporean Thelohanellus kitauei shows adaptations to nutrient acquisition within its fish host.</title>
        <authorList>
            <person name="Yang Y."/>
            <person name="Xiong J."/>
            <person name="Zhou Z."/>
            <person name="Huo F."/>
            <person name="Miao W."/>
            <person name="Ran C."/>
            <person name="Liu Y."/>
            <person name="Zhang J."/>
            <person name="Feng J."/>
            <person name="Wang M."/>
            <person name="Wang M."/>
            <person name="Wang L."/>
            <person name="Yao B."/>
        </authorList>
    </citation>
    <scope>NUCLEOTIDE SEQUENCE [LARGE SCALE GENOMIC DNA]</scope>
    <source>
        <strain evidence="2">Wuqing</strain>
    </source>
</reference>
<dbReference type="EMBL" id="JWZT01004224">
    <property type="protein sequence ID" value="KII64547.1"/>
    <property type="molecule type" value="Genomic_DNA"/>
</dbReference>
<name>A0A0C2MS49_THEKT</name>
<accession>A0A0C2MS49</accession>
<feature type="coiled-coil region" evidence="1">
    <location>
        <begin position="293"/>
        <end position="330"/>
    </location>
</feature>
<keyword evidence="3" id="KW-1185">Reference proteome</keyword>
<protein>
    <submittedName>
        <fullName evidence="2">Uncharacterized protein</fullName>
    </submittedName>
</protein>
<dbReference type="AlphaFoldDB" id="A0A0C2MS49"/>
<dbReference type="OrthoDB" id="10510994at2759"/>
<proteinExistence type="predicted"/>
<comment type="caution">
    <text evidence="2">The sequence shown here is derived from an EMBL/GenBank/DDBJ whole genome shotgun (WGS) entry which is preliminary data.</text>
</comment>
<keyword evidence="1" id="KW-0175">Coiled coil</keyword>
<organism evidence="2 3">
    <name type="scientific">Thelohanellus kitauei</name>
    <name type="common">Myxosporean</name>
    <dbReference type="NCBI Taxonomy" id="669202"/>
    <lineage>
        <taxon>Eukaryota</taxon>
        <taxon>Metazoa</taxon>
        <taxon>Cnidaria</taxon>
        <taxon>Myxozoa</taxon>
        <taxon>Myxosporea</taxon>
        <taxon>Bivalvulida</taxon>
        <taxon>Platysporina</taxon>
        <taxon>Myxobolidae</taxon>
        <taxon>Thelohanellus</taxon>
    </lineage>
</organism>
<evidence type="ECO:0000313" key="2">
    <source>
        <dbReference type="EMBL" id="KII64547.1"/>
    </source>
</evidence>